<name>A0A1L6K5I2_POPTO</name>
<accession>A0A1L6K5I2</accession>
<dbReference type="AlphaFoldDB" id="A0A1L6K5I2"/>
<proteinExistence type="evidence at transcript level"/>
<dbReference type="EMBL" id="KU573620">
    <property type="protein sequence ID" value="APR64084.1"/>
    <property type="molecule type" value="mRNA"/>
</dbReference>
<reference evidence="1" key="1">
    <citation type="submission" date="2016-01" db="EMBL/GenBank/DDBJ databases">
        <title>Dissection of insertion-deletion (InDel) variations within complex gene networks underlying wood formation in Populus.</title>
        <authorList>
            <person name="Zhang D."/>
            <person name="Gong C."/>
            <person name="Du Q."/>
            <person name="Xie J."/>
            <person name="Yang X."/>
            <person name="Quan M."/>
            <person name="Li B."/>
        </authorList>
    </citation>
    <scope>NUCLEOTIDE SEQUENCE</scope>
</reference>
<organism evidence="1">
    <name type="scientific">Populus tomentosa</name>
    <name type="common">Chinese white poplar</name>
    <dbReference type="NCBI Taxonomy" id="118781"/>
    <lineage>
        <taxon>Eukaryota</taxon>
        <taxon>Viridiplantae</taxon>
        <taxon>Streptophyta</taxon>
        <taxon>Embryophyta</taxon>
        <taxon>Tracheophyta</taxon>
        <taxon>Spermatophyta</taxon>
        <taxon>Magnoliopsida</taxon>
        <taxon>eudicotyledons</taxon>
        <taxon>Gunneridae</taxon>
        <taxon>Pentapetalae</taxon>
        <taxon>rosids</taxon>
        <taxon>fabids</taxon>
        <taxon>Malpighiales</taxon>
        <taxon>Salicaceae</taxon>
        <taxon>Saliceae</taxon>
        <taxon>Populus</taxon>
    </lineage>
</organism>
<sequence>MSAVLETNFLIIETQSFPRMYYLYNTNCSWIVFACHSLNCPQCSKHSHSQFPLYSSSRVIVHDELVSFQKFFFASSIHQIA</sequence>
<protein>
    <submittedName>
        <fullName evidence="1">Uncharacterized protein</fullName>
    </submittedName>
</protein>
<evidence type="ECO:0000313" key="1">
    <source>
        <dbReference type="EMBL" id="APR64084.1"/>
    </source>
</evidence>